<evidence type="ECO:0000256" key="5">
    <source>
        <dbReference type="ARBA" id="ARBA00023002"/>
    </source>
</evidence>
<dbReference type="GO" id="GO:0051698">
    <property type="term" value="F:saccharopine oxidase activity"/>
    <property type="evidence" value="ECO:0007669"/>
    <property type="project" value="TreeGrafter"/>
</dbReference>
<feature type="domain" description="FAD dependent oxidoreductase" evidence="6">
    <location>
        <begin position="10"/>
        <end position="374"/>
    </location>
</feature>
<dbReference type="Gene3D" id="3.30.9.10">
    <property type="entry name" value="D-Amino Acid Oxidase, subunit A, domain 2"/>
    <property type="match status" value="1"/>
</dbReference>
<dbReference type="Gene3D" id="3.50.50.60">
    <property type="entry name" value="FAD/NAD(P)-binding domain"/>
    <property type="match status" value="1"/>
</dbReference>
<dbReference type="InterPro" id="IPR045170">
    <property type="entry name" value="MTOX"/>
</dbReference>
<keyword evidence="4" id="KW-0274">FAD</keyword>
<dbReference type="PANTHER" id="PTHR10961:SF24">
    <property type="entry name" value="HYPOTHETICAL FRUCTOSYL AMINE:OXYGEN OXIDOREDUCTASE (EUROFUNG)"/>
    <property type="match status" value="1"/>
</dbReference>
<dbReference type="InterPro" id="IPR036188">
    <property type="entry name" value="FAD/NAD-bd_sf"/>
</dbReference>
<dbReference type="AlphaFoldDB" id="A0A0U1LYP0"/>
<name>A0A0U1LYP0_TALIS</name>
<evidence type="ECO:0000256" key="3">
    <source>
        <dbReference type="ARBA" id="ARBA00022630"/>
    </source>
</evidence>
<dbReference type="GO" id="GO:0050660">
    <property type="term" value="F:flavin adenine dinucleotide binding"/>
    <property type="evidence" value="ECO:0007669"/>
    <property type="project" value="InterPro"/>
</dbReference>
<keyword evidence="8" id="KW-1185">Reference proteome</keyword>
<comment type="cofactor">
    <cofactor evidence="1">
        <name>FAD</name>
        <dbReference type="ChEBI" id="CHEBI:57692"/>
    </cofactor>
</comment>
<dbReference type="STRING" id="28573.A0A0U1LYP0"/>
<dbReference type="SUPFAM" id="SSF51905">
    <property type="entry name" value="FAD/NAD(P)-binding domain"/>
    <property type="match status" value="1"/>
</dbReference>
<evidence type="ECO:0000259" key="6">
    <source>
        <dbReference type="Pfam" id="PF01266"/>
    </source>
</evidence>
<dbReference type="PANTHER" id="PTHR10961">
    <property type="entry name" value="PEROXISOMAL SARCOSINE OXIDASE"/>
    <property type="match status" value="1"/>
</dbReference>
<protein>
    <submittedName>
        <fullName evidence="7">Fructosyl amine:oxygen oxidoreductase</fullName>
    </submittedName>
</protein>
<evidence type="ECO:0000313" key="7">
    <source>
        <dbReference type="EMBL" id="CRG88447.1"/>
    </source>
</evidence>
<evidence type="ECO:0000256" key="1">
    <source>
        <dbReference type="ARBA" id="ARBA00001974"/>
    </source>
</evidence>
<sequence>MSEVTHKSVILIVGGGTWGCSIALELARRGYQDITVLDAHPIPAPIAAGNDLNKIIEEGSPSVSDSDENYVWNRMHQLSTKAWKTDSVYQKFYHSTGFIMAASQKDARHEVDAYMSSCKDRVRLLTSPSEFQNTMPNGILTGPFPNWKGVFREKGAGWAFARGALEAARHEAARLGVRFLTGVIKGNVQRLLYSSTDIIGAQTAEGREHRADRTILCAGANSDQLFDFERQLRPTAWTLAHIQMTDEERALWKGLPVLFNEPDEQNGELKLVDEHPGYCNFIKDPETGNEKSVPFAKKQIPVQSEQKARQFLRETVPQIADRLFSFARVCWDADTPDRQFLIDQHPKYKSLVVAVGGSGNGFMMMPAVGMAVADVIDGVIESRLKHSFRWRPETAVDRDWRDTQHRFGGDGTVRDFQKVREWTAIGESS</sequence>
<dbReference type="Proteomes" id="UP000054383">
    <property type="component" value="Unassembled WGS sequence"/>
</dbReference>
<keyword evidence="5" id="KW-0560">Oxidoreductase</keyword>
<evidence type="ECO:0000256" key="4">
    <source>
        <dbReference type="ARBA" id="ARBA00022827"/>
    </source>
</evidence>
<accession>A0A0U1LYP0</accession>
<proteinExistence type="inferred from homology"/>
<reference evidence="7 8" key="1">
    <citation type="submission" date="2015-04" db="EMBL/GenBank/DDBJ databases">
        <authorList>
            <person name="Syromyatnikov M.Y."/>
            <person name="Popov V.N."/>
        </authorList>
    </citation>
    <scope>NUCLEOTIDE SEQUENCE [LARGE SCALE GENOMIC DNA]</scope>
    <source>
        <strain evidence="7">WF-38-12</strain>
    </source>
</reference>
<dbReference type="InterPro" id="IPR006076">
    <property type="entry name" value="FAD-dep_OxRdtase"/>
</dbReference>
<gene>
    <name evidence="7" type="ORF">PISL3812_05477</name>
</gene>
<dbReference type="GO" id="GO:0008115">
    <property type="term" value="F:sarcosine oxidase activity"/>
    <property type="evidence" value="ECO:0007669"/>
    <property type="project" value="TreeGrafter"/>
</dbReference>
<evidence type="ECO:0000256" key="2">
    <source>
        <dbReference type="ARBA" id="ARBA00010989"/>
    </source>
</evidence>
<keyword evidence="3" id="KW-0285">Flavoprotein</keyword>
<dbReference type="Pfam" id="PF01266">
    <property type="entry name" value="DAO"/>
    <property type="match status" value="1"/>
</dbReference>
<dbReference type="OrthoDB" id="2219495at2759"/>
<organism evidence="7 8">
    <name type="scientific">Talaromyces islandicus</name>
    <name type="common">Penicillium islandicum</name>
    <dbReference type="NCBI Taxonomy" id="28573"/>
    <lineage>
        <taxon>Eukaryota</taxon>
        <taxon>Fungi</taxon>
        <taxon>Dikarya</taxon>
        <taxon>Ascomycota</taxon>
        <taxon>Pezizomycotina</taxon>
        <taxon>Eurotiomycetes</taxon>
        <taxon>Eurotiomycetidae</taxon>
        <taxon>Eurotiales</taxon>
        <taxon>Trichocomaceae</taxon>
        <taxon>Talaromyces</taxon>
        <taxon>Talaromyces sect. Islandici</taxon>
    </lineage>
</organism>
<evidence type="ECO:0000313" key="8">
    <source>
        <dbReference type="Proteomes" id="UP000054383"/>
    </source>
</evidence>
<dbReference type="EMBL" id="CVMT01000004">
    <property type="protein sequence ID" value="CRG88447.1"/>
    <property type="molecule type" value="Genomic_DNA"/>
</dbReference>
<dbReference type="OMA" id="LSETMPQ"/>
<comment type="similarity">
    <text evidence="2">Belongs to the MSOX/MTOX family.</text>
</comment>